<evidence type="ECO:0000313" key="2">
    <source>
        <dbReference type="Proteomes" id="UP000887013"/>
    </source>
</evidence>
<protein>
    <submittedName>
        <fullName evidence="1">Uncharacterized protein</fullName>
    </submittedName>
</protein>
<evidence type="ECO:0000313" key="1">
    <source>
        <dbReference type="EMBL" id="GFT78676.1"/>
    </source>
</evidence>
<dbReference type="AlphaFoldDB" id="A0A8X6PSG1"/>
<organism evidence="1 2">
    <name type="scientific">Nephila pilipes</name>
    <name type="common">Giant wood spider</name>
    <name type="synonym">Nephila maculata</name>
    <dbReference type="NCBI Taxonomy" id="299642"/>
    <lineage>
        <taxon>Eukaryota</taxon>
        <taxon>Metazoa</taxon>
        <taxon>Ecdysozoa</taxon>
        <taxon>Arthropoda</taxon>
        <taxon>Chelicerata</taxon>
        <taxon>Arachnida</taxon>
        <taxon>Araneae</taxon>
        <taxon>Araneomorphae</taxon>
        <taxon>Entelegynae</taxon>
        <taxon>Araneoidea</taxon>
        <taxon>Nephilidae</taxon>
        <taxon>Nephila</taxon>
    </lineage>
</organism>
<dbReference type="EMBL" id="BMAW01022652">
    <property type="protein sequence ID" value="GFT78676.1"/>
    <property type="molecule type" value="Genomic_DNA"/>
</dbReference>
<comment type="caution">
    <text evidence="1">The sequence shown here is derived from an EMBL/GenBank/DDBJ whole genome shotgun (WGS) entry which is preliminary data.</text>
</comment>
<sequence length="52" mass="5757">DMECRFNSDMVACTVFYSCYNMLIGVAYKESSGNLLSHQSTPAHIIFSTATT</sequence>
<name>A0A8X6PSG1_NEPPI</name>
<gene>
    <name evidence="1" type="ORF">NPIL_341001</name>
</gene>
<reference evidence="1" key="1">
    <citation type="submission" date="2020-08" db="EMBL/GenBank/DDBJ databases">
        <title>Multicomponent nature underlies the extraordinary mechanical properties of spider dragline silk.</title>
        <authorList>
            <person name="Kono N."/>
            <person name="Nakamura H."/>
            <person name="Mori M."/>
            <person name="Yoshida Y."/>
            <person name="Ohtoshi R."/>
            <person name="Malay A.D."/>
            <person name="Moran D.A.P."/>
            <person name="Tomita M."/>
            <person name="Numata K."/>
            <person name="Arakawa K."/>
        </authorList>
    </citation>
    <scope>NUCLEOTIDE SEQUENCE</scope>
</reference>
<proteinExistence type="predicted"/>
<dbReference type="Proteomes" id="UP000887013">
    <property type="component" value="Unassembled WGS sequence"/>
</dbReference>
<accession>A0A8X6PSG1</accession>
<keyword evidence="2" id="KW-1185">Reference proteome</keyword>
<feature type="non-terminal residue" evidence="1">
    <location>
        <position position="1"/>
    </location>
</feature>